<accession>A0A243W5P2</accession>
<dbReference type="AlphaFoldDB" id="A0A243W5P2"/>
<organism evidence="1 2">
    <name type="scientific">Hymenobacter crusticola</name>
    <dbReference type="NCBI Taxonomy" id="1770526"/>
    <lineage>
        <taxon>Bacteria</taxon>
        <taxon>Pseudomonadati</taxon>
        <taxon>Bacteroidota</taxon>
        <taxon>Cytophagia</taxon>
        <taxon>Cytophagales</taxon>
        <taxon>Hymenobacteraceae</taxon>
        <taxon>Hymenobacter</taxon>
    </lineage>
</organism>
<sequence length="204" mass="22209">MKLEISTWLASPGDYAAGVALFEKYGTSRVVKRLLAGACTTYTREVLARELSRLLEEVPAALPAAAPAPAAPIASVANADPLARLKETRRGNFARRDYLRAQLERMPTDEERRVVALEILDLADSITASYDAEAHFQQHGVLPAAPAAPAPAPELASLTSLGDIHYHLKLLRTQRSKLQDRPDRAEDHAQVVANIALLESKLSK</sequence>
<gene>
    <name evidence="1" type="ORF">BXP70_27395</name>
</gene>
<proteinExistence type="predicted"/>
<name>A0A243W5P2_9BACT</name>
<comment type="caution">
    <text evidence="1">The sequence shown here is derived from an EMBL/GenBank/DDBJ whole genome shotgun (WGS) entry which is preliminary data.</text>
</comment>
<protein>
    <submittedName>
        <fullName evidence="1">Uncharacterized protein</fullName>
    </submittedName>
</protein>
<dbReference type="EMBL" id="MTSE01000042">
    <property type="protein sequence ID" value="OUJ68825.1"/>
    <property type="molecule type" value="Genomic_DNA"/>
</dbReference>
<dbReference type="OrthoDB" id="883249at2"/>
<dbReference type="RefSeq" id="WP_086597300.1">
    <property type="nucleotide sequence ID" value="NZ_MTSE01000042.1"/>
</dbReference>
<evidence type="ECO:0000313" key="1">
    <source>
        <dbReference type="EMBL" id="OUJ68825.1"/>
    </source>
</evidence>
<evidence type="ECO:0000313" key="2">
    <source>
        <dbReference type="Proteomes" id="UP000194873"/>
    </source>
</evidence>
<reference evidence="1 2" key="1">
    <citation type="submission" date="2017-01" db="EMBL/GenBank/DDBJ databases">
        <title>A new Hymenobacter.</title>
        <authorList>
            <person name="Liang Y."/>
            <person name="Feng F."/>
        </authorList>
    </citation>
    <scope>NUCLEOTIDE SEQUENCE [LARGE SCALE GENOMIC DNA]</scope>
    <source>
        <strain evidence="1">MIMBbqt21</strain>
    </source>
</reference>
<dbReference type="Proteomes" id="UP000194873">
    <property type="component" value="Unassembled WGS sequence"/>
</dbReference>
<keyword evidence="2" id="KW-1185">Reference proteome</keyword>